<reference evidence="2" key="1">
    <citation type="submission" date="2019-03" db="EMBL/GenBank/DDBJ databases">
        <authorList>
            <person name="Danneels B."/>
        </authorList>
    </citation>
    <scope>NUCLEOTIDE SEQUENCE</scope>
</reference>
<evidence type="ECO:0000313" key="3">
    <source>
        <dbReference type="EMBL" id="VFR38097.1"/>
    </source>
</evidence>
<dbReference type="EMBL" id="CAADHZ010000021">
    <property type="protein sequence ID" value="VFR29270.1"/>
    <property type="molecule type" value="Genomic_DNA"/>
</dbReference>
<evidence type="ECO:0000259" key="1">
    <source>
        <dbReference type="SMART" id="SM00953"/>
    </source>
</evidence>
<gene>
    <name evidence="2" type="ORF">ANDO1_3922</name>
    <name evidence="3" type="ORF">ANDO2_3827</name>
</gene>
<dbReference type="AlphaFoldDB" id="A0A484PYN2"/>
<evidence type="ECO:0000313" key="2">
    <source>
        <dbReference type="EMBL" id="VFR29270.1"/>
    </source>
</evidence>
<sequence length="214" mass="23845">MSRELPLFLIDAGELLQHVSRVGYRGSPLYYGRSSTNRYDDPARTYGVLYLGRDLSTALMESVFHKHQWLMDEKRSIALKEVESRLVRAVGVLDDVRLADLTAEGVMAGYYGLNLEQLASRDYTHTQQVSAQVHAMLGDDGQPLFDGVLYPSRNNYPAKSIALFERAAAKVGVVDDIDLVDHVDWPRFVATYRVGVEPGPGPVEPDDEASRSSK</sequence>
<proteinExistence type="predicted"/>
<dbReference type="InterPro" id="IPR014914">
    <property type="entry name" value="RES_dom"/>
</dbReference>
<feature type="domain" description="RES" evidence="1">
    <location>
        <begin position="28"/>
        <end position="175"/>
    </location>
</feature>
<dbReference type="SMART" id="SM00953">
    <property type="entry name" value="RES"/>
    <property type="match status" value="1"/>
</dbReference>
<dbReference type="EMBL" id="CAADIB010000019">
    <property type="protein sequence ID" value="VFR38097.1"/>
    <property type="molecule type" value="Genomic_DNA"/>
</dbReference>
<dbReference type="Pfam" id="PF08808">
    <property type="entry name" value="RES"/>
    <property type="match status" value="1"/>
</dbReference>
<accession>A0A484PYN2</accession>
<organism evidence="2">
    <name type="scientific">plant metagenome</name>
    <dbReference type="NCBI Taxonomy" id="1297885"/>
    <lineage>
        <taxon>unclassified sequences</taxon>
        <taxon>metagenomes</taxon>
        <taxon>organismal metagenomes</taxon>
    </lineage>
</organism>
<protein>
    <recommendedName>
        <fullName evidence="1">RES domain-containing protein</fullName>
    </recommendedName>
</protein>
<name>A0A484PYN2_9ZZZZ</name>